<reference evidence="8 9" key="1">
    <citation type="journal article" date="2019" name="Int. J. Syst. Evol. Microbiol.">
        <title>The Global Catalogue of Microorganisms (GCM) 10K type strain sequencing project: providing services to taxonomists for standard genome sequencing and annotation.</title>
        <authorList>
            <consortium name="The Broad Institute Genomics Platform"/>
            <consortium name="The Broad Institute Genome Sequencing Center for Infectious Disease"/>
            <person name="Wu L."/>
            <person name="Ma J."/>
        </authorList>
    </citation>
    <scope>NUCLEOTIDE SEQUENCE [LARGE SCALE GENOMIC DNA]</scope>
    <source>
        <strain evidence="8 9">JCM 14046</strain>
    </source>
</reference>
<evidence type="ECO:0000256" key="3">
    <source>
        <dbReference type="ARBA" id="ARBA00022692"/>
    </source>
</evidence>
<evidence type="ECO:0000256" key="5">
    <source>
        <dbReference type="ARBA" id="ARBA00023136"/>
    </source>
</evidence>
<keyword evidence="5 6" id="KW-0472">Membrane</keyword>
<evidence type="ECO:0000256" key="6">
    <source>
        <dbReference type="SAM" id="Phobius"/>
    </source>
</evidence>
<dbReference type="Proteomes" id="UP001501612">
    <property type="component" value="Unassembled WGS sequence"/>
</dbReference>
<dbReference type="EMBL" id="BAAAMY010000004">
    <property type="protein sequence ID" value="GAA1914003.1"/>
    <property type="molecule type" value="Genomic_DNA"/>
</dbReference>
<feature type="transmembrane region" description="Helical" evidence="6">
    <location>
        <begin position="50"/>
        <end position="83"/>
    </location>
</feature>
<evidence type="ECO:0000259" key="7">
    <source>
        <dbReference type="Pfam" id="PF00482"/>
    </source>
</evidence>
<keyword evidence="9" id="KW-1185">Reference proteome</keyword>
<protein>
    <recommendedName>
        <fullName evidence="7">Type II secretion system protein GspF domain-containing protein</fullName>
    </recommendedName>
</protein>
<proteinExistence type="predicted"/>
<keyword evidence="2" id="KW-1003">Cell membrane</keyword>
<evidence type="ECO:0000256" key="2">
    <source>
        <dbReference type="ARBA" id="ARBA00022475"/>
    </source>
</evidence>
<sequence length="243" mass="24330">MSGAALLCVLATAGLVGLAGPRPARAAGLRRPPAAAGPPPARRDLLRRLRLGWAACAGAGAWAVVPGALAPVAALAVAAVVWTVASRAEPSGARRAREAARRDLAALVDLLAGALVAGAPPGMAVQVVAEALPGPAADRLAAVRLRLDLGVDPAQVWSDLADDPVLAPLGRTLARAHASGASVADGVSRLAEDLDRQARAEIEDRARAVGVRAALPLGVCLLPAFLLLGVVPMVAGLVGGLLR</sequence>
<dbReference type="PANTHER" id="PTHR35007:SF3">
    <property type="entry name" value="POSSIBLE CONSERVED ALANINE RICH MEMBRANE PROTEIN"/>
    <property type="match status" value="1"/>
</dbReference>
<dbReference type="Pfam" id="PF00482">
    <property type="entry name" value="T2SSF"/>
    <property type="match status" value="1"/>
</dbReference>
<comment type="subcellular location">
    <subcellularLocation>
        <location evidence="1">Cell membrane</location>
        <topology evidence="1">Multi-pass membrane protein</topology>
    </subcellularLocation>
</comment>
<gene>
    <name evidence="8" type="ORF">GCM10009737_14150</name>
</gene>
<evidence type="ECO:0000313" key="9">
    <source>
        <dbReference type="Proteomes" id="UP001501612"/>
    </source>
</evidence>
<keyword evidence="4 6" id="KW-1133">Transmembrane helix</keyword>
<evidence type="ECO:0000256" key="4">
    <source>
        <dbReference type="ARBA" id="ARBA00022989"/>
    </source>
</evidence>
<accession>A0ABN2P6V9</accession>
<feature type="transmembrane region" description="Helical" evidence="6">
    <location>
        <begin position="104"/>
        <end position="129"/>
    </location>
</feature>
<keyword evidence="3 6" id="KW-0812">Transmembrane</keyword>
<feature type="transmembrane region" description="Helical" evidence="6">
    <location>
        <begin position="213"/>
        <end position="242"/>
    </location>
</feature>
<dbReference type="RefSeq" id="WP_344005570.1">
    <property type="nucleotide sequence ID" value="NZ_BAAAMY010000004.1"/>
</dbReference>
<organism evidence="8 9">
    <name type="scientific">Nocardioides lentus</name>
    <dbReference type="NCBI Taxonomy" id="338077"/>
    <lineage>
        <taxon>Bacteria</taxon>
        <taxon>Bacillati</taxon>
        <taxon>Actinomycetota</taxon>
        <taxon>Actinomycetes</taxon>
        <taxon>Propionibacteriales</taxon>
        <taxon>Nocardioidaceae</taxon>
        <taxon>Nocardioides</taxon>
    </lineage>
</organism>
<evidence type="ECO:0000313" key="8">
    <source>
        <dbReference type="EMBL" id="GAA1914003.1"/>
    </source>
</evidence>
<dbReference type="InterPro" id="IPR018076">
    <property type="entry name" value="T2SS_GspF_dom"/>
</dbReference>
<feature type="domain" description="Type II secretion system protein GspF" evidence="7">
    <location>
        <begin position="108"/>
        <end position="229"/>
    </location>
</feature>
<name>A0ABN2P6V9_9ACTN</name>
<evidence type="ECO:0000256" key="1">
    <source>
        <dbReference type="ARBA" id="ARBA00004651"/>
    </source>
</evidence>
<dbReference type="PANTHER" id="PTHR35007">
    <property type="entry name" value="INTEGRAL MEMBRANE PROTEIN-RELATED"/>
    <property type="match status" value="1"/>
</dbReference>
<comment type="caution">
    <text evidence="8">The sequence shown here is derived from an EMBL/GenBank/DDBJ whole genome shotgun (WGS) entry which is preliminary data.</text>
</comment>